<reference evidence="1" key="1">
    <citation type="journal article" date="1996" name="Mol. Gen. Genet.">
        <title>Comparative analysis of 18 sex pheromone plasmids from Enterococcus faecalis: detection of a new insertion element on pPD1 and implications for the evolution of this plasmid family.</title>
        <authorList>
            <person name="Hirt H."/>
            <person name="Wirth R."/>
            <person name="Muscholl A."/>
        </authorList>
    </citation>
    <scope>NUCLEOTIDE SEQUENCE</scope>
    <source>
        <strain evidence="1">OG1X</strain>
        <plasmid evidence="1">pAD1</plasmid>
    </source>
</reference>
<proteinExistence type="predicted"/>
<name>Q47794_ENTFL</name>
<dbReference type="AlphaFoldDB" id="Q47794"/>
<dbReference type="PIR" id="S72389">
    <property type="entry name" value="S72389"/>
</dbReference>
<gene>
    <name evidence="1" type="primary">orf11</name>
</gene>
<reference evidence="1" key="2">
    <citation type="submission" date="1996-02" db="EMBL/GenBank/DDBJ databases">
        <authorList>
            <person name="Muscholl A.B."/>
        </authorList>
    </citation>
    <scope>NUCLEOTIDE SEQUENCE</scope>
    <source>
        <strain evidence="1">OG1X</strain>
        <plasmid evidence="1">pAD1</plasmid>
    </source>
</reference>
<sequence>MIYREKLNNYWMKKKYPVNEPLTKAVNALFSLEFDYDSSNKEQTVAKRKEKATVYATEQGSTGVFPRDSDKVVPSVVTVSQLDKAPEIFEPHKKIQEKKKQHWSARIFSSNRRKPSATWKFYL</sequence>
<accession>Q47794</accession>
<protein>
    <submittedName>
        <fullName evidence="1">Orf11 protein</fullName>
    </submittedName>
</protein>
<geneLocation type="plasmid" evidence="1">
    <name>pAD1</name>
</geneLocation>
<keyword evidence="1" id="KW-0614">Plasmid</keyword>
<evidence type="ECO:0000313" key="1">
    <source>
        <dbReference type="EMBL" id="CAA65670.1"/>
    </source>
</evidence>
<organism evidence="1">
    <name type="scientific">Enterococcus faecalis</name>
    <name type="common">Streptococcus faecalis</name>
    <dbReference type="NCBI Taxonomy" id="1351"/>
    <lineage>
        <taxon>Bacteria</taxon>
        <taxon>Bacillati</taxon>
        <taxon>Bacillota</taxon>
        <taxon>Bacilli</taxon>
        <taxon>Lactobacillales</taxon>
        <taxon>Enterococcaceae</taxon>
        <taxon>Enterococcus</taxon>
    </lineage>
</organism>
<dbReference type="EMBL" id="X96977">
    <property type="protein sequence ID" value="CAA65670.1"/>
    <property type="molecule type" value="Genomic_DNA"/>
</dbReference>